<sequence length="200" mass="22678">MKTLCMDSAHKHLIFVLLEDGNVVASLAQECWKRQSETLFPALIALMEEAHWKADDIDEVVITDGPGSYTGVRIAMTVAKVLCTRKHIPLYCISTLQLYAGMHPHTFVMLDARSSRAYTALLDEGKFLLDEGIMTLDEVKAYLKDKDVRVVGETELIDLAHEDVDFVENFQALRPLARRIDNVHTLTPRYLKENDAYLVK</sequence>
<reference evidence="2 3" key="1">
    <citation type="submission" date="2019-03" db="EMBL/GenBank/DDBJ databases">
        <title>Genomic Encyclopedia of Type Strains, Phase IV (KMG-IV): sequencing the most valuable type-strain genomes for metagenomic binning, comparative biology and taxonomic classification.</title>
        <authorList>
            <person name="Goeker M."/>
        </authorList>
    </citation>
    <scope>NUCLEOTIDE SEQUENCE [LARGE SCALE GENOMIC DNA]</scope>
    <source>
        <strain evidence="2 3">DSM 29481</strain>
    </source>
</reference>
<dbReference type="RefSeq" id="WP_008689871.1">
    <property type="nucleotide sequence ID" value="NZ_AP024510.1"/>
</dbReference>
<dbReference type="InterPro" id="IPR043129">
    <property type="entry name" value="ATPase_NBD"/>
</dbReference>
<accession>A0A4V2VIH7</accession>
<feature type="domain" description="Gcp-like" evidence="1">
    <location>
        <begin position="33"/>
        <end position="120"/>
    </location>
</feature>
<dbReference type="InterPro" id="IPR000905">
    <property type="entry name" value="Gcp-like_dom"/>
</dbReference>
<dbReference type="InterPro" id="IPR022496">
    <property type="entry name" value="T6A_TsaB"/>
</dbReference>
<gene>
    <name evidence="2" type="ORF">EDD61_13710</name>
</gene>
<dbReference type="Gene3D" id="3.30.420.200">
    <property type="match status" value="1"/>
</dbReference>
<dbReference type="Pfam" id="PF00814">
    <property type="entry name" value="TsaD"/>
    <property type="match status" value="1"/>
</dbReference>
<dbReference type="GeneID" id="73794794"/>
<dbReference type="SUPFAM" id="SSF53067">
    <property type="entry name" value="Actin-like ATPase domain"/>
    <property type="match status" value="1"/>
</dbReference>
<evidence type="ECO:0000313" key="3">
    <source>
        <dbReference type="Proteomes" id="UP000295773"/>
    </source>
</evidence>
<dbReference type="EMBL" id="SMBP01000037">
    <property type="protein sequence ID" value="TCU52255.1"/>
    <property type="molecule type" value="Genomic_DNA"/>
</dbReference>
<protein>
    <submittedName>
        <fullName evidence="2">tRNA threonylcarbamoyladenosine biosynthesis protein TsaB</fullName>
    </submittedName>
</protein>
<organism evidence="2 3">
    <name type="scientific">Longicatena caecimuris</name>
    <dbReference type="NCBI Taxonomy" id="1796635"/>
    <lineage>
        <taxon>Bacteria</taxon>
        <taxon>Bacillati</taxon>
        <taxon>Bacillota</taxon>
        <taxon>Erysipelotrichia</taxon>
        <taxon>Erysipelotrichales</taxon>
        <taxon>Erysipelotrichaceae</taxon>
        <taxon>Longicatena</taxon>
    </lineage>
</organism>
<dbReference type="Proteomes" id="UP000295773">
    <property type="component" value="Unassembled WGS sequence"/>
</dbReference>
<dbReference type="Gene3D" id="3.30.420.40">
    <property type="match status" value="1"/>
</dbReference>
<comment type="caution">
    <text evidence="2">The sequence shown here is derived from an EMBL/GenBank/DDBJ whole genome shotgun (WGS) entry which is preliminary data.</text>
</comment>
<dbReference type="AlphaFoldDB" id="A0A4V2VIH7"/>
<dbReference type="GO" id="GO:0002949">
    <property type="term" value="P:tRNA threonylcarbamoyladenosine modification"/>
    <property type="evidence" value="ECO:0007669"/>
    <property type="project" value="InterPro"/>
</dbReference>
<keyword evidence="3" id="KW-1185">Reference proteome</keyword>
<dbReference type="NCBIfam" id="TIGR03725">
    <property type="entry name" value="T6A_YeaZ"/>
    <property type="match status" value="1"/>
</dbReference>
<evidence type="ECO:0000259" key="1">
    <source>
        <dbReference type="Pfam" id="PF00814"/>
    </source>
</evidence>
<name>A0A4V2VIH7_9FIRM</name>
<proteinExistence type="predicted"/>
<evidence type="ECO:0000313" key="2">
    <source>
        <dbReference type="EMBL" id="TCU52255.1"/>
    </source>
</evidence>